<dbReference type="Proteomes" id="UP000295096">
    <property type="component" value="Unassembled WGS sequence"/>
</dbReference>
<dbReference type="InterPro" id="IPR000515">
    <property type="entry name" value="MetI-like"/>
</dbReference>
<keyword evidence="10" id="KW-1185">Reference proteome</keyword>
<dbReference type="InterPro" id="IPR035906">
    <property type="entry name" value="MetI-like_sf"/>
</dbReference>
<feature type="domain" description="ABC transmembrane type-1" evidence="8">
    <location>
        <begin position="63"/>
        <end position="247"/>
    </location>
</feature>
<dbReference type="GO" id="GO:0005886">
    <property type="term" value="C:plasma membrane"/>
    <property type="evidence" value="ECO:0007669"/>
    <property type="project" value="UniProtKB-SubCell"/>
</dbReference>
<dbReference type="RefSeq" id="WP_133287223.1">
    <property type="nucleotide sequence ID" value="NZ_SMSJ01000003.1"/>
</dbReference>
<dbReference type="GO" id="GO:0055085">
    <property type="term" value="P:transmembrane transport"/>
    <property type="evidence" value="ECO:0007669"/>
    <property type="project" value="InterPro"/>
</dbReference>
<evidence type="ECO:0000256" key="2">
    <source>
        <dbReference type="ARBA" id="ARBA00022448"/>
    </source>
</evidence>
<reference evidence="9 10" key="1">
    <citation type="journal article" date="2016" name="J. Microbiol.">
        <title>Dankookia rubra gen. nov., sp. nov., an alphaproteobacterium isolated from sediment of a shallow stream.</title>
        <authorList>
            <person name="Kim W.H."/>
            <person name="Kim D.H."/>
            <person name="Kang K."/>
            <person name="Ahn T.Y."/>
        </authorList>
    </citation>
    <scope>NUCLEOTIDE SEQUENCE [LARGE SCALE GENOMIC DNA]</scope>
    <source>
        <strain evidence="9 10">JCM30602</strain>
    </source>
</reference>
<dbReference type="SUPFAM" id="SSF161098">
    <property type="entry name" value="MetI-like"/>
    <property type="match status" value="1"/>
</dbReference>
<keyword evidence="5 7" id="KW-1133">Transmembrane helix</keyword>
<evidence type="ECO:0000256" key="3">
    <source>
        <dbReference type="ARBA" id="ARBA00022475"/>
    </source>
</evidence>
<comment type="caution">
    <text evidence="9">The sequence shown here is derived from an EMBL/GenBank/DDBJ whole genome shotgun (WGS) entry which is preliminary data.</text>
</comment>
<feature type="transmembrane region" description="Helical" evidence="7">
    <location>
        <begin position="73"/>
        <end position="92"/>
    </location>
</feature>
<evidence type="ECO:0000256" key="1">
    <source>
        <dbReference type="ARBA" id="ARBA00004651"/>
    </source>
</evidence>
<keyword evidence="6 7" id="KW-0472">Membrane</keyword>
<sequence length="258" mass="27583">MSGGRIRDRAFTVLGYLGGFALLFLVWHVAATWLARSALFPPPGPVLERAVVLVEDGLLQEAVLASLRRIGQGFLIGSAVGIPVGLAIGSFGPVRAVLEPWTEFFRFIPAVAMITVSVIWFGIGEESKVFLIAYTTVFVVIIATAAGVGAVARDKIRAAQCLGASRLQVFALVVLPATLPLMLTGMRLAMANAFVTIVAAELVASNDGLGKMLWDARLFMQVEDIFVALVTLGLLGFSVDRAFRLAIQAFAGRYNPTM</sequence>
<dbReference type="PANTHER" id="PTHR30151">
    <property type="entry name" value="ALKANE SULFONATE ABC TRANSPORTER-RELATED, MEMBRANE SUBUNIT"/>
    <property type="match status" value="1"/>
</dbReference>
<feature type="transmembrane region" description="Helical" evidence="7">
    <location>
        <begin position="12"/>
        <end position="35"/>
    </location>
</feature>
<feature type="transmembrane region" description="Helical" evidence="7">
    <location>
        <begin position="104"/>
        <end position="123"/>
    </location>
</feature>
<proteinExistence type="inferred from homology"/>
<dbReference type="Gene3D" id="1.10.3720.10">
    <property type="entry name" value="MetI-like"/>
    <property type="match status" value="1"/>
</dbReference>
<protein>
    <submittedName>
        <fullName evidence="9">ABC transporter permease</fullName>
    </submittedName>
</protein>
<dbReference type="EMBL" id="SMSJ01000003">
    <property type="protein sequence ID" value="TDH63943.1"/>
    <property type="molecule type" value="Genomic_DNA"/>
</dbReference>
<keyword evidence="4 7" id="KW-0812">Transmembrane</keyword>
<keyword evidence="3" id="KW-1003">Cell membrane</keyword>
<comment type="similarity">
    <text evidence="7">Belongs to the binding-protein-dependent transport system permease family.</text>
</comment>
<evidence type="ECO:0000256" key="6">
    <source>
        <dbReference type="ARBA" id="ARBA00023136"/>
    </source>
</evidence>
<dbReference type="OrthoDB" id="9799271at2"/>
<name>A0A4R5QLE5_9PROT</name>
<keyword evidence="2 7" id="KW-0813">Transport</keyword>
<comment type="subcellular location">
    <subcellularLocation>
        <location evidence="1 7">Cell membrane</location>
        <topology evidence="1 7">Multi-pass membrane protein</topology>
    </subcellularLocation>
</comment>
<evidence type="ECO:0000256" key="7">
    <source>
        <dbReference type="RuleBase" id="RU363032"/>
    </source>
</evidence>
<accession>A0A4R5QLE5</accession>
<dbReference type="PANTHER" id="PTHR30151:SF0">
    <property type="entry name" value="ABC TRANSPORTER PERMEASE PROTEIN MJ0413-RELATED"/>
    <property type="match status" value="1"/>
</dbReference>
<dbReference type="PROSITE" id="PS50928">
    <property type="entry name" value="ABC_TM1"/>
    <property type="match status" value="1"/>
</dbReference>
<gene>
    <name evidence="9" type="ORF">E2C06_03695</name>
</gene>
<evidence type="ECO:0000256" key="4">
    <source>
        <dbReference type="ARBA" id="ARBA00022692"/>
    </source>
</evidence>
<feature type="transmembrane region" description="Helical" evidence="7">
    <location>
        <begin position="218"/>
        <end position="237"/>
    </location>
</feature>
<dbReference type="CDD" id="cd06261">
    <property type="entry name" value="TM_PBP2"/>
    <property type="match status" value="1"/>
</dbReference>
<evidence type="ECO:0000259" key="8">
    <source>
        <dbReference type="PROSITE" id="PS50928"/>
    </source>
</evidence>
<evidence type="ECO:0000313" key="9">
    <source>
        <dbReference type="EMBL" id="TDH63943.1"/>
    </source>
</evidence>
<feature type="transmembrane region" description="Helical" evidence="7">
    <location>
        <begin position="129"/>
        <end position="152"/>
    </location>
</feature>
<feature type="transmembrane region" description="Helical" evidence="7">
    <location>
        <begin position="164"/>
        <end position="183"/>
    </location>
</feature>
<evidence type="ECO:0000313" key="10">
    <source>
        <dbReference type="Proteomes" id="UP000295096"/>
    </source>
</evidence>
<dbReference type="Pfam" id="PF00528">
    <property type="entry name" value="BPD_transp_1"/>
    <property type="match status" value="1"/>
</dbReference>
<evidence type="ECO:0000256" key="5">
    <source>
        <dbReference type="ARBA" id="ARBA00022989"/>
    </source>
</evidence>
<organism evidence="9 10">
    <name type="scientific">Dankookia rubra</name>
    <dbReference type="NCBI Taxonomy" id="1442381"/>
    <lineage>
        <taxon>Bacteria</taxon>
        <taxon>Pseudomonadati</taxon>
        <taxon>Pseudomonadota</taxon>
        <taxon>Alphaproteobacteria</taxon>
        <taxon>Acetobacterales</taxon>
        <taxon>Roseomonadaceae</taxon>
        <taxon>Dankookia</taxon>
    </lineage>
</organism>
<dbReference type="AlphaFoldDB" id="A0A4R5QLE5"/>